<reference evidence="1 2" key="1">
    <citation type="submission" date="2020-08" db="EMBL/GenBank/DDBJ databases">
        <title>A Genomic Blueprint of the Chicken Gut Microbiome.</title>
        <authorList>
            <person name="Gilroy R."/>
            <person name="Ravi A."/>
            <person name="Getino M."/>
            <person name="Pursley I."/>
            <person name="Horton D.L."/>
            <person name="Alikhan N.-F."/>
            <person name="Baker D."/>
            <person name="Gharbi K."/>
            <person name="Hall N."/>
            <person name="Watson M."/>
            <person name="Adriaenssens E.M."/>
            <person name="Foster-Nyarko E."/>
            <person name="Jarju S."/>
            <person name="Secka A."/>
            <person name="Antonio M."/>
            <person name="Oren A."/>
            <person name="Chaudhuri R."/>
            <person name="La Ragione R.M."/>
            <person name="Hildebrand F."/>
            <person name="Pallen M.J."/>
        </authorList>
    </citation>
    <scope>NUCLEOTIDE SEQUENCE [LARGE SCALE GENOMIC DNA]</scope>
    <source>
        <strain evidence="1 2">Sa1YVA5</strain>
    </source>
</reference>
<sequence>MMIIPIPIVIEDLGYVGSSVFDFLISLSVGLYDIINGAGSSGFLSSVPASS</sequence>
<keyword evidence="2" id="KW-1185">Reference proteome</keyword>
<proteinExistence type="predicted"/>
<evidence type="ECO:0000313" key="2">
    <source>
        <dbReference type="Proteomes" id="UP000650224"/>
    </source>
</evidence>
<dbReference type="AlphaFoldDB" id="A0A8I0LH43"/>
<dbReference type="RefSeq" id="WP_191733175.1">
    <property type="nucleotide sequence ID" value="NZ_JACSPR010000003.1"/>
</dbReference>
<name>A0A8I0LH43_9CORY</name>
<dbReference type="Proteomes" id="UP000650224">
    <property type="component" value="Unassembled WGS sequence"/>
</dbReference>
<comment type="caution">
    <text evidence="1">The sequence shown here is derived from an EMBL/GenBank/DDBJ whole genome shotgun (WGS) entry which is preliminary data.</text>
</comment>
<protein>
    <submittedName>
        <fullName evidence="1">Uncharacterized protein</fullName>
    </submittedName>
</protein>
<dbReference type="EMBL" id="JACSPR010000003">
    <property type="protein sequence ID" value="MBD8029960.1"/>
    <property type="molecule type" value="Genomic_DNA"/>
</dbReference>
<accession>A0A8I0LH43</accession>
<gene>
    <name evidence="1" type="ORF">H9627_06430</name>
</gene>
<evidence type="ECO:0000313" key="1">
    <source>
        <dbReference type="EMBL" id="MBD8029960.1"/>
    </source>
</evidence>
<organism evidence="1 2">
    <name type="scientific">Corynebacterium gallinarum</name>
    <dbReference type="NCBI Taxonomy" id="2762214"/>
    <lineage>
        <taxon>Bacteria</taxon>
        <taxon>Bacillati</taxon>
        <taxon>Actinomycetota</taxon>
        <taxon>Actinomycetes</taxon>
        <taxon>Mycobacteriales</taxon>
        <taxon>Corynebacteriaceae</taxon>
        <taxon>Corynebacterium</taxon>
    </lineage>
</organism>